<dbReference type="NCBIfam" id="TIGR01990">
    <property type="entry name" value="bPGM"/>
    <property type="match status" value="1"/>
</dbReference>
<evidence type="ECO:0000256" key="2">
    <source>
        <dbReference type="ARBA" id="ARBA00022553"/>
    </source>
</evidence>
<dbReference type="SFLD" id="SFLDG01129">
    <property type="entry name" value="C1.5:_HAD__Beta-PGM__Phosphata"/>
    <property type="match status" value="1"/>
</dbReference>
<dbReference type="PANTHER" id="PTHR46193:SF18">
    <property type="entry name" value="HEXITOL PHOSPHATASE B"/>
    <property type="match status" value="1"/>
</dbReference>
<dbReference type="InterPro" id="IPR023214">
    <property type="entry name" value="HAD_sf"/>
</dbReference>
<evidence type="ECO:0000256" key="1">
    <source>
        <dbReference type="ARBA" id="ARBA00006171"/>
    </source>
</evidence>
<feature type="binding site" evidence="11">
    <location>
        <position position="89"/>
    </location>
    <ligand>
        <name>substrate</name>
    </ligand>
</feature>
<keyword evidence="5 14" id="KW-0413">Isomerase</keyword>
<comment type="catalytic activity">
    <reaction evidence="7">
        <text>beta-D-glucose 1-phosphate = beta-D-glucose 6-phosphate</text>
        <dbReference type="Rhea" id="RHEA:20113"/>
        <dbReference type="ChEBI" id="CHEBI:57684"/>
        <dbReference type="ChEBI" id="CHEBI:58247"/>
        <dbReference type="EC" id="5.4.2.6"/>
    </reaction>
</comment>
<feature type="binding site" evidence="11">
    <location>
        <position position="36"/>
    </location>
    <ligand>
        <name>substrate</name>
    </ligand>
</feature>
<proteinExistence type="inferred from homology"/>
<feature type="binding site" evidence="11">
    <location>
        <begin position="20"/>
        <end position="22"/>
    </location>
    <ligand>
        <name>substrate</name>
    </ligand>
</feature>
<keyword evidence="15" id="KW-1185">Reference proteome</keyword>
<dbReference type="SUPFAM" id="SSF56784">
    <property type="entry name" value="HAD-like"/>
    <property type="match status" value="1"/>
</dbReference>
<dbReference type="PANTHER" id="PTHR46193">
    <property type="entry name" value="6-PHOSPHOGLUCONATE PHOSPHATASE"/>
    <property type="match status" value="1"/>
</dbReference>
<dbReference type="OrthoDB" id="9797743at2"/>
<evidence type="ECO:0000256" key="11">
    <source>
        <dbReference type="PIRSR" id="PIRSR610972-2"/>
    </source>
</evidence>
<dbReference type="SFLD" id="SFLDS00003">
    <property type="entry name" value="Haloacid_Dehalogenase"/>
    <property type="match status" value="1"/>
</dbReference>
<dbReference type="InterPro" id="IPR010972">
    <property type="entry name" value="Beta-PGM"/>
</dbReference>
<dbReference type="GO" id="GO:0005975">
    <property type="term" value="P:carbohydrate metabolic process"/>
    <property type="evidence" value="ECO:0007669"/>
    <property type="project" value="InterPro"/>
</dbReference>
<dbReference type="InterPro" id="IPR023198">
    <property type="entry name" value="PGP-like_dom2"/>
</dbReference>
<dbReference type="GO" id="GO:0008801">
    <property type="term" value="F:beta-phosphoglucomutase activity"/>
    <property type="evidence" value="ECO:0007669"/>
    <property type="project" value="UniProtKB-EC"/>
</dbReference>
<evidence type="ECO:0000256" key="5">
    <source>
        <dbReference type="ARBA" id="ARBA00023235"/>
    </source>
</evidence>
<dbReference type="SFLD" id="SFLDG01135">
    <property type="entry name" value="C1.5.6:_HAD__Beta-PGM__Phospha"/>
    <property type="match status" value="1"/>
</dbReference>
<feature type="active site" description="Proton donor/acceptor" evidence="10">
    <location>
        <position position="22"/>
    </location>
</feature>
<evidence type="ECO:0000313" key="14">
    <source>
        <dbReference type="EMBL" id="RAW01199.1"/>
    </source>
</evidence>
<gene>
    <name evidence="14" type="primary">pgmB</name>
    <name evidence="14" type="ORF">DQQ10_09800</name>
</gene>
<dbReference type="NCBIfam" id="TIGR02009">
    <property type="entry name" value="PGMB-YQAB-SF"/>
    <property type="match status" value="1"/>
</dbReference>
<keyword evidence="2" id="KW-0597">Phosphoprotein</keyword>
<feature type="site" description="Important for catalytic activity and assists the phosphoryl transfer reaction to Asp8 by balancing charge and orienting the reacting groups" evidence="13">
    <location>
        <position position="158"/>
    </location>
</feature>
<feature type="binding site" evidence="11">
    <location>
        <begin position="55"/>
        <end position="60"/>
    </location>
    <ligand>
        <name>substrate</name>
    </ligand>
</feature>
<evidence type="ECO:0000313" key="15">
    <source>
        <dbReference type="Proteomes" id="UP000251889"/>
    </source>
</evidence>
<keyword evidence="6" id="KW-0119">Carbohydrate metabolism</keyword>
<dbReference type="Pfam" id="PF00702">
    <property type="entry name" value="Hydrolase"/>
    <property type="match status" value="1"/>
</dbReference>
<comment type="similarity">
    <text evidence="1">Belongs to the HAD-like hydrolase superfamily. CbbY/CbbZ/Gph/YieH family.</text>
</comment>
<dbReference type="RefSeq" id="WP_112746685.1">
    <property type="nucleotide sequence ID" value="NZ_QMFY01000004.1"/>
</dbReference>
<dbReference type="InterPro" id="IPR051600">
    <property type="entry name" value="Beta-PGM-like"/>
</dbReference>
<feature type="binding site" evidence="12">
    <location>
        <position position="20"/>
    </location>
    <ligand>
        <name>Mg(2+)</name>
        <dbReference type="ChEBI" id="CHEBI:18420"/>
    </ligand>
</feature>
<dbReference type="Gene3D" id="3.40.50.1000">
    <property type="entry name" value="HAD superfamily/HAD-like"/>
    <property type="match status" value="1"/>
</dbReference>
<evidence type="ECO:0000256" key="6">
    <source>
        <dbReference type="ARBA" id="ARBA00023277"/>
    </source>
</evidence>
<accession>A0A364Y397</accession>
<dbReference type="NCBIfam" id="TIGR01549">
    <property type="entry name" value="HAD-SF-IA-v1"/>
    <property type="match status" value="1"/>
</dbReference>
<reference evidence="14 15" key="1">
    <citation type="submission" date="2018-06" db="EMBL/GenBank/DDBJ databases">
        <title>Chryseolinea flavus sp. nov., a member of the phylum Bacteroidetes isolated from soil.</title>
        <authorList>
            <person name="Li Y."/>
            <person name="Wang J."/>
        </authorList>
    </citation>
    <scope>NUCLEOTIDE SEQUENCE [LARGE SCALE GENOMIC DNA]</scope>
    <source>
        <strain evidence="14 15">SDU1-6</strain>
    </source>
</reference>
<dbReference type="Proteomes" id="UP000251889">
    <property type="component" value="Unassembled WGS sequence"/>
</dbReference>
<feature type="binding site" evidence="11">
    <location>
        <position position="63"/>
    </location>
    <ligand>
        <name>substrate</name>
    </ligand>
</feature>
<evidence type="ECO:0000256" key="3">
    <source>
        <dbReference type="ARBA" id="ARBA00022723"/>
    </source>
</evidence>
<evidence type="ECO:0000256" key="8">
    <source>
        <dbReference type="ARBA" id="ARBA00044968"/>
    </source>
</evidence>
<dbReference type="InterPro" id="IPR010976">
    <property type="entry name" value="B-phosphoglucomutase_hydrolase"/>
</dbReference>
<dbReference type="InterPro" id="IPR036412">
    <property type="entry name" value="HAD-like_sf"/>
</dbReference>
<dbReference type="EMBL" id="QMFY01000004">
    <property type="protein sequence ID" value="RAW01199.1"/>
    <property type="molecule type" value="Genomic_DNA"/>
</dbReference>
<feature type="active site" description="Nucleophile" evidence="10">
    <location>
        <position position="20"/>
    </location>
</feature>
<comment type="cofactor">
    <cofactor evidence="12">
        <name>Mg(2+)</name>
        <dbReference type="ChEBI" id="CHEBI:18420"/>
    </cofactor>
    <text evidence="12">Binds 2 magnesium ions per subunit.</text>
</comment>
<evidence type="ECO:0000256" key="12">
    <source>
        <dbReference type="PIRSR" id="PIRSR610972-3"/>
    </source>
</evidence>
<feature type="binding site" evidence="12">
    <location>
        <position position="182"/>
    </location>
    <ligand>
        <name>Mg(2+)</name>
        <dbReference type="ChEBI" id="CHEBI:18420"/>
    </ligand>
</feature>
<protein>
    <recommendedName>
        <fullName evidence="9">Beta-phosphoglucomutase</fullName>
        <ecNumber evidence="8">5.4.2.6</ecNumber>
    </recommendedName>
</protein>
<dbReference type="CDD" id="cd02598">
    <property type="entry name" value="HAD_BPGM"/>
    <property type="match status" value="1"/>
</dbReference>
<dbReference type="NCBIfam" id="TIGR01509">
    <property type="entry name" value="HAD-SF-IA-v3"/>
    <property type="match status" value="1"/>
</dbReference>
<keyword evidence="4 12" id="KW-0460">Magnesium</keyword>
<comment type="caution">
    <text evidence="14">The sequence shown here is derived from an EMBL/GenBank/DDBJ whole genome shotgun (WGS) entry which is preliminary data.</text>
</comment>
<keyword evidence="3 12" id="KW-0479">Metal-binding</keyword>
<evidence type="ECO:0000256" key="10">
    <source>
        <dbReference type="PIRSR" id="PIRSR610972-1"/>
    </source>
</evidence>
<feature type="binding site" evidence="11">
    <location>
        <position position="158"/>
    </location>
    <ligand>
        <name>substrate</name>
    </ligand>
</feature>
<dbReference type="AlphaFoldDB" id="A0A364Y397"/>
<feature type="binding site" evidence="12">
    <location>
        <position position="22"/>
    </location>
    <ligand>
        <name>Mg(2+)</name>
        <dbReference type="ChEBI" id="CHEBI:18420"/>
    </ligand>
</feature>
<feature type="binding site" evidence="12">
    <location>
        <position position="183"/>
    </location>
    <ligand>
        <name>Mg(2+)</name>
        <dbReference type="ChEBI" id="CHEBI:18420"/>
    </ligand>
</feature>
<dbReference type="EC" id="5.4.2.6" evidence="8"/>
<evidence type="ECO:0000256" key="4">
    <source>
        <dbReference type="ARBA" id="ARBA00022842"/>
    </source>
</evidence>
<evidence type="ECO:0000256" key="7">
    <source>
        <dbReference type="ARBA" id="ARBA00044926"/>
    </source>
</evidence>
<name>A0A364Y397_9BACT</name>
<evidence type="ECO:0000256" key="9">
    <source>
        <dbReference type="ARBA" id="ARBA00044991"/>
    </source>
</evidence>
<sequence length="230" mass="25053">MLTNNLTNLDPALIKAVIFDLDGVIVDTAHYHFLAWKRLANELGIDLTKEDNEKLKGVSRMHSLEIILGLGDGKLALTSYEKEKLANKKNAWFVDYVERMSPDEIFPGVKDLLHELRERGIKIGLASSSKNAMTVLQLLHIHHQFDVVVDGTMVVNSKPDPEIFLLAASKLGVTPADCVVFEDAEAGVEAAVAAGMKCVGVGSAEQLQKADFIIAQTGDFKLETLAALAN</sequence>
<feature type="site" description="Important for catalytic activity and assists the phosphoryl transfer reaction to Asp8 by balancing charge and orienting the reacting groups" evidence="13">
    <location>
        <position position="127"/>
    </location>
</feature>
<organism evidence="14 15">
    <name type="scientific">Pseudochryseolinea flava</name>
    <dbReference type="NCBI Taxonomy" id="2059302"/>
    <lineage>
        <taxon>Bacteria</taxon>
        <taxon>Pseudomonadati</taxon>
        <taxon>Bacteroidota</taxon>
        <taxon>Cytophagia</taxon>
        <taxon>Cytophagales</taxon>
        <taxon>Fulvivirgaceae</taxon>
        <taxon>Pseudochryseolinea</taxon>
    </lineage>
</organism>
<feature type="binding site" evidence="11">
    <location>
        <begin position="127"/>
        <end position="131"/>
    </location>
    <ligand>
        <name>substrate</name>
    </ligand>
</feature>
<evidence type="ECO:0000256" key="13">
    <source>
        <dbReference type="PIRSR" id="PIRSR610972-4"/>
    </source>
</evidence>
<dbReference type="Gene3D" id="1.10.150.240">
    <property type="entry name" value="Putative phosphatase, domain 2"/>
    <property type="match status" value="1"/>
</dbReference>
<dbReference type="GO" id="GO:0000287">
    <property type="term" value="F:magnesium ion binding"/>
    <property type="evidence" value="ECO:0007669"/>
    <property type="project" value="InterPro"/>
</dbReference>
<dbReference type="InterPro" id="IPR006439">
    <property type="entry name" value="HAD-SF_hydro_IA"/>
</dbReference>